<dbReference type="Proteomes" id="UP000660265">
    <property type="component" value="Unassembled WGS sequence"/>
</dbReference>
<dbReference type="InterPro" id="IPR027961">
    <property type="entry name" value="DUF4442"/>
</dbReference>
<comment type="caution">
    <text evidence="1">The sequence shown here is derived from an EMBL/GenBank/DDBJ whole genome shotgun (WGS) entry which is preliminary data.</text>
</comment>
<dbReference type="SUPFAM" id="SSF54637">
    <property type="entry name" value="Thioesterase/thiol ester dehydrase-isomerase"/>
    <property type="match status" value="1"/>
</dbReference>
<gene>
    <name evidence="1" type="ORF">GCM10011583_20720</name>
</gene>
<dbReference type="Gene3D" id="3.10.129.10">
    <property type="entry name" value="Hotdog Thioesterase"/>
    <property type="match status" value="1"/>
</dbReference>
<organism evidence="1 2">
    <name type="scientific">Streptomyces camponoticapitis</name>
    <dbReference type="NCBI Taxonomy" id="1616125"/>
    <lineage>
        <taxon>Bacteria</taxon>
        <taxon>Bacillati</taxon>
        <taxon>Actinomycetota</taxon>
        <taxon>Actinomycetes</taxon>
        <taxon>Kitasatosporales</taxon>
        <taxon>Streptomycetaceae</taxon>
        <taxon>Streptomyces</taxon>
    </lineage>
</organism>
<dbReference type="InterPro" id="IPR029069">
    <property type="entry name" value="HotDog_dom_sf"/>
</dbReference>
<dbReference type="Pfam" id="PF14539">
    <property type="entry name" value="DUF4442"/>
    <property type="match status" value="1"/>
</dbReference>
<keyword evidence="2" id="KW-1185">Reference proteome</keyword>
<proteinExistence type="predicted"/>
<name>A0ABQ2E2W5_9ACTN</name>
<dbReference type="RefSeq" id="WP_189107062.1">
    <property type="nucleotide sequence ID" value="NZ_BMMV01000005.1"/>
</dbReference>
<evidence type="ECO:0000313" key="2">
    <source>
        <dbReference type="Proteomes" id="UP000660265"/>
    </source>
</evidence>
<dbReference type="EMBL" id="BMMV01000005">
    <property type="protein sequence ID" value="GGJ89167.1"/>
    <property type="molecule type" value="Genomic_DNA"/>
</dbReference>
<evidence type="ECO:0008006" key="3">
    <source>
        <dbReference type="Google" id="ProtNLM"/>
    </source>
</evidence>
<protein>
    <recommendedName>
        <fullName evidence="3">DUF4442 domain-containing protein</fullName>
    </recommendedName>
</protein>
<dbReference type="InterPro" id="IPR003736">
    <property type="entry name" value="PAAI_dom"/>
</dbReference>
<sequence>MDVTEQARALLEPVPAHRTAGIEVLRAADGAAEVALTTPHELTNVIGSLHSGGLAALIDAAGLAAIIAAGETEDAFEGVVPLGARASLDFLAPARGRLVATCRLDDEASRALRPVLARETDRARLTTHTEVVDSSGAPVCRGSFEWSVRRTTQAPPE</sequence>
<dbReference type="NCBIfam" id="TIGR00369">
    <property type="entry name" value="unchar_dom_1"/>
    <property type="match status" value="1"/>
</dbReference>
<reference evidence="2" key="1">
    <citation type="journal article" date="2019" name="Int. J. Syst. Evol. Microbiol.">
        <title>The Global Catalogue of Microorganisms (GCM) 10K type strain sequencing project: providing services to taxonomists for standard genome sequencing and annotation.</title>
        <authorList>
            <consortium name="The Broad Institute Genomics Platform"/>
            <consortium name="The Broad Institute Genome Sequencing Center for Infectious Disease"/>
            <person name="Wu L."/>
            <person name="Ma J."/>
        </authorList>
    </citation>
    <scope>NUCLEOTIDE SEQUENCE [LARGE SCALE GENOMIC DNA]</scope>
    <source>
        <strain evidence="2">CGMCC 4.7275</strain>
    </source>
</reference>
<accession>A0ABQ2E2W5</accession>
<evidence type="ECO:0000313" key="1">
    <source>
        <dbReference type="EMBL" id="GGJ89167.1"/>
    </source>
</evidence>